<evidence type="ECO:0000313" key="1">
    <source>
        <dbReference type="EMBL" id="MFC3890766.1"/>
    </source>
</evidence>
<keyword evidence="2" id="KW-1185">Reference proteome</keyword>
<evidence type="ECO:0008006" key="3">
    <source>
        <dbReference type="Google" id="ProtNLM"/>
    </source>
</evidence>
<accession>A0ABV8BNA0</accession>
<dbReference type="EMBL" id="JBHRZI010000007">
    <property type="protein sequence ID" value="MFC3890766.1"/>
    <property type="molecule type" value="Genomic_DNA"/>
</dbReference>
<comment type="caution">
    <text evidence="1">The sequence shown here is derived from an EMBL/GenBank/DDBJ whole genome shotgun (WGS) entry which is preliminary data.</text>
</comment>
<organism evidence="1 2">
    <name type="scientific">Lentzea rhizosphaerae</name>
    <dbReference type="NCBI Taxonomy" id="2041025"/>
    <lineage>
        <taxon>Bacteria</taxon>
        <taxon>Bacillati</taxon>
        <taxon>Actinomycetota</taxon>
        <taxon>Actinomycetes</taxon>
        <taxon>Pseudonocardiales</taxon>
        <taxon>Pseudonocardiaceae</taxon>
        <taxon>Lentzea</taxon>
    </lineage>
</organism>
<proteinExistence type="predicted"/>
<dbReference type="RefSeq" id="WP_382369244.1">
    <property type="nucleotide sequence ID" value="NZ_JBHRZI010000007.1"/>
</dbReference>
<gene>
    <name evidence="1" type="ORF">ACFOWZ_04720</name>
</gene>
<dbReference type="Proteomes" id="UP001595690">
    <property type="component" value="Unassembled WGS sequence"/>
</dbReference>
<evidence type="ECO:0000313" key="2">
    <source>
        <dbReference type="Proteomes" id="UP001595690"/>
    </source>
</evidence>
<reference evidence="2" key="1">
    <citation type="journal article" date="2019" name="Int. J. Syst. Evol. Microbiol.">
        <title>The Global Catalogue of Microorganisms (GCM) 10K type strain sequencing project: providing services to taxonomists for standard genome sequencing and annotation.</title>
        <authorList>
            <consortium name="The Broad Institute Genomics Platform"/>
            <consortium name="The Broad Institute Genome Sequencing Center for Infectious Disease"/>
            <person name="Wu L."/>
            <person name="Ma J."/>
        </authorList>
    </citation>
    <scope>NUCLEOTIDE SEQUENCE [LARGE SCALE GENOMIC DNA]</scope>
    <source>
        <strain evidence="2">CGMCC 4.7405</strain>
    </source>
</reference>
<protein>
    <recommendedName>
        <fullName evidence="3">Extracellular repeat, HAF family</fullName>
    </recommendedName>
</protein>
<sequence length="351" mass="37355">MIALEVPGGTTDSDASSVNRSGTVVGTVRFADGTSRAALWDRDGRYSALRVPAGFSATAFDISDSDVVTGQVWNGSDQHAVRWGADGEMTVLQSFVEGIYTYVGSVNRNGICLGEARALDGRTHAVRWDQRGRVTDLALPPEGRSSIAGNINDHDVATGTASVTIMEWGRAVVWDRDGRVTELPTLGNSATGKWINNHGVVVGSSTIPESVHSHPVRWERDGRVTALDLPAGGEFGIAYAVNDNNVAVGLVDGHAARWDEHGKLVSLEERRSIAMRINGRGVAIGSSDNPSGSIRATLWDRSGRMTDLGVLPGDVSSGARSINDSGVVAGWSRGSTGRAVIWKTRTPRARW</sequence>
<name>A0ABV8BNA0_9PSEU</name>